<keyword evidence="4" id="KW-1185">Reference proteome</keyword>
<dbReference type="Proteomes" id="UP000321261">
    <property type="component" value="Unassembled WGS sequence"/>
</dbReference>
<evidence type="ECO:0000259" key="2">
    <source>
        <dbReference type="PROSITE" id="PS51352"/>
    </source>
</evidence>
<dbReference type="SUPFAM" id="SSF52833">
    <property type="entry name" value="Thioredoxin-like"/>
    <property type="match status" value="1"/>
</dbReference>
<accession>A0A561T5D8</accession>
<dbReference type="SUPFAM" id="SSF101898">
    <property type="entry name" value="NHL repeat"/>
    <property type="match status" value="1"/>
</dbReference>
<dbReference type="Gene3D" id="2.120.10.30">
    <property type="entry name" value="TolB, C-terminal domain"/>
    <property type="match status" value="2"/>
</dbReference>
<evidence type="ECO:0000313" key="4">
    <source>
        <dbReference type="Proteomes" id="UP000321261"/>
    </source>
</evidence>
<dbReference type="InterPro" id="IPR012336">
    <property type="entry name" value="Thioredoxin-like_fold"/>
</dbReference>
<dbReference type="InterPro" id="IPR036249">
    <property type="entry name" value="Thioredoxin-like_sf"/>
</dbReference>
<name>A0A561T5D8_9PSEU</name>
<dbReference type="PANTHER" id="PTHR46388:SF2">
    <property type="entry name" value="NHL REPEAT-CONTAINING PROTEIN 2"/>
    <property type="match status" value="1"/>
</dbReference>
<evidence type="ECO:0000313" key="3">
    <source>
        <dbReference type="EMBL" id="TWF82323.1"/>
    </source>
</evidence>
<dbReference type="AlphaFoldDB" id="A0A561T5D8"/>
<feature type="domain" description="Thioredoxin" evidence="2">
    <location>
        <begin position="11"/>
        <end position="156"/>
    </location>
</feature>
<protein>
    <submittedName>
        <fullName evidence="3">Thiol-disulfide isomerase/thioredoxin</fullName>
    </submittedName>
</protein>
<dbReference type="InterPro" id="IPR001258">
    <property type="entry name" value="NHL_repeat"/>
</dbReference>
<comment type="caution">
    <text evidence="3">The sequence shown here is derived from an EMBL/GenBank/DDBJ whole genome shotgun (WGS) entry which is preliminary data.</text>
</comment>
<dbReference type="CDD" id="cd14951">
    <property type="entry name" value="NHL-2_like"/>
    <property type="match status" value="1"/>
</dbReference>
<dbReference type="Pfam" id="PF13905">
    <property type="entry name" value="Thioredoxin_8"/>
    <property type="match status" value="1"/>
</dbReference>
<dbReference type="PANTHER" id="PTHR46388">
    <property type="entry name" value="NHL REPEAT-CONTAINING PROTEIN 2"/>
    <property type="match status" value="1"/>
</dbReference>
<dbReference type="PROSITE" id="PS51352">
    <property type="entry name" value="THIOREDOXIN_2"/>
    <property type="match status" value="1"/>
</dbReference>
<dbReference type="RefSeq" id="WP_246170869.1">
    <property type="nucleotide sequence ID" value="NZ_VIWU01000001.1"/>
</dbReference>
<reference evidence="3 4" key="1">
    <citation type="submission" date="2019-06" db="EMBL/GenBank/DDBJ databases">
        <title>Sequencing the genomes of 1000 actinobacteria strains.</title>
        <authorList>
            <person name="Klenk H.-P."/>
        </authorList>
    </citation>
    <scope>NUCLEOTIDE SEQUENCE [LARGE SCALE GENOMIC DNA]</scope>
    <source>
        <strain evidence="3 4">DSM 45671</strain>
    </source>
</reference>
<sequence length="635" mass="66872">MARDALAGLVGRSRVRAPQLRGRRWLNTGGAELTLAGLRGKIVLLDFWTFCCINCLHVLDELRELEERYADVLVTIGVHSPKFVHEADPDAVVAAVERYAVRHPVLDDPELVTWDAYAGRAWPTLVVIDPTGYVVAQLSGEGHAHGLGVLIEELVAEHEAAGTLRLFSPAPPAPPATVPQGDGPYVAPPEPATALRFPGKVIALPGGTFLVSDTAHHQLVELEPDLVTERRRIGTGERGFSDSPARFSEPQGLLLLPETVAGYDVVVADTVNHALRGLRLADGTVSTLAGTGKQLRTRVEVGATAAELSSPWDLAWWQGRVVVAMAGSHQLWSFDPASGTVAVLAGTTNEGLRDGAPEDAFFAQPSGLATGPDGTLWVADSEISALRSVQAAPAAGAQVATAVGMGLFDFGFRDGPADEALLQHPLGVAVLPDGSVALADTYNGAVRRYDPATRTVSTLARDLREPSDLLVDGDTLVVVESAAHRLVRLAVPASIRVDAARGEGGARIGGAAHRVRRARTDLAPGELELRIDFTPPTGQHLDTRFGDPTSLTVAASPPELLAEGAGTTPGLTRALRFAPDAPAEGVLQVSVAAAACDDGDGVFAACHRYQQDWGIPVRLVDGAPAELVLDLRAVR</sequence>
<dbReference type="GO" id="GO:0016853">
    <property type="term" value="F:isomerase activity"/>
    <property type="evidence" value="ECO:0007669"/>
    <property type="project" value="UniProtKB-KW"/>
</dbReference>
<gene>
    <name evidence="3" type="ORF">FHX44_118272</name>
</gene>
<dbReference type="Pfam" id="PF01436">
    <property type="entry name" value="NHL"/>
    <property type="match status" value="1"/>
</dbReference>
<dbReference type="InterPro" id="IPR011042">
    <property type="entry name" value="6-blade_b-propeller_TolB-like"/>
</dbReference>
<proteinExistence type="predicted"/>
<dbReference type="InterPro" id="IPR045302">
    <property type="entry name" value="NHL2_NHL_rpt_dom"/>
</dbReference>
<organism evidence="3 4">
    <name type="scientific">Pseudonocardia hierapolitana</name>
    <dbReference type="NCBI Taxonomy" id="1128676"/>
    <lineage>
        <taxon>Bacteria</taxon>
        <taxon>Bacillati</taxon>
        <taxon>Actinomycetota</taxon>
        <taxon>Actinomycetes</taxon>
        <taxon>Pseudonocardiales</taxon>
        <taxon>Pseudonocardiaceae</taxon>
        <taxon>Pseudonocardia</taxon>
    </lineage>
</organism>
<dbReference type="InterPro" id="IPR013766">
    <property type="entry name" value="Thioredoxin_domain"/>
</dbReference>
<keyword evidence="1" id="KW-0677">Repeat</keyword>
<evidence type="ECO:0000256" key="1">
    <source>
        <dbReference type="ARBA" id="ARBA00022737"/>
    </source>
</evidence>
<keyword evidence="3" id="KW-0413">Isomerase</keyword>
<dbReference type="EMBL" id="VIWU01000001">
    <property type="protein sequence ID" value="TWF82323.1"/>
    <property type="molecule type" value="Genomic_DNA"/>
</dbReference>
<dbReference type="Gene3D" id="3.40.30.10">
    <property type="entry name" value="Glutaredoxin"/>
    <property type="match status" value="1"/>
</dbReference>